<protein>
    <submittedName>
        <fullName evidence="2">EF-hand_14 domain-containing protein</fullName>
    </submittedName>
</protein>
<proteinExistence type="predicted"/>
<sequence>MVKRAGRGLSVKDLPDHLAELLRLHDVKGTPLTRAEVCSRFTKEHGCSRESTEKALDALIQMHKVIEVASEQNTFPVLHDLLRFKMSRERRLRVGPTTDLYNVVRNSLIERSARSSQYALSVSEIHDYVQLTYQLEGNSDEHLFAGLALEFENLFKFQKKIFCTVQIFSDRTVQVL</sequence>
<name>A0A1I7S5B1_BURXY</name>
<dbReference type="Proteomes" id="UP000095284">
    <property type="component" value="Unplaced"/>
</dbReference>
<evidence type="ECO:0000313" key="2">
    <source>
        <dbReference type="WBParaSite" id="BXY_0819600.1"/>
    </source>
</evidence>
<reference evidence="2" key="1">
    <citation type="submission" date="2016-11" db="UniProtKB">
        <authorList>
            <consortium name="WormBaseParasite"/>
        </authorList>
    </citation>
    <scope>IDENTIFICATION</scope>
</reference>
<evidence type="ECO:0000313" key="1">
    <source>
        <dbReference type="Proteomes" id="UP000095284"/>
    </source>
</evidence>
<dbReference type="AlphaFoldDB" id="A0A1I7S5B1"/>
<dbReference type="WBParaSite" id="BXY_0819600.1">
    <property type="protein sequence ID" value="BXY_0819600.1"/>
    <property type="gene ID" value="BXY_0819600"/>
</dbReference>
<accession>A0A1I7S5B1</accession>
<organism evidence="1 2">
    <name type="scientific">Bursaphelenchus xylophilus</name>
    <name type="common">Pinewood nematode worm</name>
    <name type="synonym">Aphelenchoides xylophilus</name>
    <dbReference type="NCBI Taxonomy" id="6326"/>
    <lineage>
        <taxon>Eukaryota</taxon>
        <taxon>Metazoa</taxon>
        <taxon>Ecdysozoa</taxon>
        <taxon>Nematoda</taxon>
        <taxon>Chromadorea</taxon>
        <taxon>Rhabditida</taxon>
        <taxon>Tylenchina</taxon>
        <taxon>Tylenchomorpha</taxon>
        <taxon>Aphelenchoidea</taxon>
        <taxon>Aphelenchoididae</taxon>
        <taxon>Bursaphelenchus</taxon>
    </lineage>
</organism>